<feature type="region of interest" description="Disordered" evidence="1">
    <location>
        <begin position="58"/>
        <end position="81"/>
    </location>
</feature>
<dbReference type="Proteomes" id="UP000554482">
    <property type="component" value="Unassembled WGS sequence"/>
</dbReference>
<dbReference type="EMBL" id="JABWDY010042450">
    <property type="protein sequence ID" value="KAF5176639.1"/>
    <property type="molecule type" value="Genomic_DNA"/>
</dbReference>
<gene>
    <name evidence="2" type="ORF">FRX31_033774</name>
</gene>
<dbReference type="AlphaFoldDB" id="A0A7J6UVR5"/>
<feature type="compositionally biased region" description="Polar residues" evidence="1">
    <location>
        <begin position="70"/>
        <end position="81"/>
    </location>
</feature>
<accession>A0A7J6UVR5</accession>
<evidence type="ECO:0000313" key="2">
    <source>
        <dbReference type="EMBL" id="KAF5176639.1"/>
    </source>
</evidence>
<evidence type="ECO:0000256" key="1">
    <source>
        <dbReference type="SAM" id="MobiDB-lite"/>
    </source>
</evidence>
<sequence>MRIRVETWRGFAAWLRSDMGEPIRGVCIPWCRFGIENQRKCKACRDKAEGTDEIVAEGAENFDKDGPSEPGQSSATPILID</sequence>
<protein>
    <submittedName>
        <fullName evidence="2">Uncharacterized protein</fullName>
    </submittedName>
</protein>
<evidence type="ECO:0000313" key="3">
    <source>
        <dbReference type="Proteomes" id="UP000554482"/>
    </source>
</evidence>
<comment type="caution">
    <text evidence="2">The sequence shown here is derived from an EMBL/GenBank/DDBJ whole genome shotgun (WGS) entry which is preliminary data.</text>
</comment>
<reference evidence="2 3" key="1">
    <citation type="submission" date="2020-06" db="EMBL/GenBank/DDBJ databases">
        <title>Transcriptomic and genomic resources for Thalictrum thalictroides and T. hernandezii: Facilitating candidate gene discovery in an emerging model plant lineage.</title>
        <authorList>
            <person name="Arias T."/>
            <person name="Riano-Pachon D.M."/>
            <person name="Di Stilio V.S."/>
        </authorList>
    </citation>
    <scope>NUCLEOTIDE SEQUENCE [LARGE SCALE GENOMIC DNA]</scope>
    <source>
        <strain evidence="3">cv. WT478/WT964</strain>
        <tissue evidence="2">Leaves</tissue>
    </source>
</reference>
<keyword evidence="3" id="KW-1185">Reference proteome</keyword>
<proteinExistence type="predicted"/>
<name>A0A7J6UVR5_THATH</name>
<organism evidence="2 3">
    <name type="scientific">Thalictrum thalictroides</name>
    <name type="common">Rue-anemone</name>
    <name type="synonym">Anemone thalictroides</name>
    <dbReference type="NCBI Taxonomy" id="46969"/>
    <lineage>
        <taxon>Eukaryota</taxon>
        <taxon>Viridiplantae</taxon>
        <taxon>Streptophyta</taxon>
        <taxon>Embryophyta</taxon>
        <taxon>Tracheophyta</taxon>
        <taxon>Spermatophyta</taxon>
        <taxon>Magnoliopsida</taxon>
        <taxon>Ranunculales</taxon>
        <taxon>Ranunculaceae</taxon>
        <taxon>Thalictroideae</taxon>
        <taxon>Thalictrum</taxon>
    </lineage>
</organism>